<organism evidence="2 3">
    <name type="scientific">Rhodovulum steppense</name>
    <dbReference type="NCBI Taxonomy" id="540251"/>
    <lineage>
        <taxon>Bacteria</taxon>
        <taxon>Pseudomonadati</taxon>
        <taxon>Pseudomonadota</taxon>
        <taxon>Alphaproteobacteria</taxon>
        <taxon>Rhodobacterales</taxon>
        <taxon>Paracoccaceae</taxon>
        <taxon>Rhodovulum</taxon>
    </lineage>
</organism>
<sequence length="62" mass="6428">MMTVLTMLVALVGPGVAAPPCAGVERVAGREIYCCTTQAGQQCCSPELDEKGLPTGCDCRPQ</sequence>
<feature type="chain" id="PRO_5020910126" evidence="1">
    <location>
        <begin position="18"/>
        <end position="62"/>
    </location>
</feature>
<name>A0A4R1YVS0_9RHOB</name>
<proteinExistence type="predicted"/>
<evidence type="ECO:0000313" key="2">
    <source>
        <dbReference type="EMBL" id="TCM85046.1"/>
    </source>
</evidence>
<dbReference type="Proteomes" id="UP000295277">
    <property type="component" value="Unassembled WGS sequence"/>
</dbReference>
<keyword evidence="3" id="KW-1185">Reference proteome</keyword>
<evidence type="ECO:0000313" key="3">
    <source>
        <dbReference type="Proteomes" id="UP000295277"/>
    </source>
</evidence>
<accession>A0A4R1YVS0</accession>
<protein>
    <submittedName>
        <fullName evidence="2">Uncharacterized protein</fullName>
    </submittedName>
</protein>
<dbReference type="AlphaFoldDB" id="A0A4R1YVS0"/>
<reference evidence="2 3" key="1">
    <citation type="submission" date="2019-03" db="EMBL/GenBank/DDBJ databases">
        <title>Genomic Encyclopedia of Type Strains, Phase IV (KMG-IV): sequencing the most valuable type-strain genomes for metagenomic binning, comparative biology and taxonomic classification.</title>
        <authorList>
            <person name="Goeker M."/>
        </authorList>
    </citation>
    <scope>NUCLEOTIDE SEQUENCE [LARGE SCALE GENOMIC DNA]</scope>
    <source>
        <strain evidence="2 3">DSM 21153</strain>
    </source>
</reference>
<comment type="caution">
    <text evidence="2">The sequence shown here is derived from an EMBL/GenBank/DDBJ whole genome shotgun (WGS) entry which is preliminary data.</text>
</comment>
<evidence type="ECO:0000256" key="1">
    <source>
        <dbReference type="SAM" id="SignalP"/>
    </source>
</evidence>
<dbReference type="EMBL" id="SLVM01000009">
    <property type="protein sequence ID" value="TCM85046.1"/>
    <property type="molecule type" value="Genomic_DNA"/>
</dbReference>
<keyword evidence="1" id="KW-0732">Signal</keyword>
<gene>
    <name evidence="2" type="ORF">EV216_109131</name>
</gene>
<feature type="signal peptide" evidence="1">
    <location>
        <begin position="1"/>
        <end position="17"/>
    </location>
</feature>